<evidence type="ECO:0000256" key="4">
    <source>
        <dbReference type="ARBA" id="ARBA00030746"/>
    </source>
</evidence>
<feature type="compositionally biased region" description="Basic and acidic residues" evidence="5">
    <location>
        <begin position="606"/>
        <end position="616"/>
    </location>
</feature>
<dbReference type="Pfam" id="PF00534">
    <property type="entry name" value="Glycos_transf_1"/>
    <property type="match status" value="1"/>
</dbReference>
<feature type="compositionally biased region" description="Polar residues" evidence="5">
    <location>
        <begin position="823"/>
        <end position="835"/>
    </location>
</feature>
<evidence type="ECO:0000256" key="1">
    <source>
        <dbReference type="ARBA" id="ARBA00003142"/>
    </source>
</evidence>
<feature type="compositionally biased region" description="Low complexity" evidence="5">
    <location>
        <begin position="626"/>
        <end position="638"/>
    </location>
</feature>
<feature type="region of interest" description="Disordered" evidence="5">
    <location>
        <begin position="789"/>
        <end position="840"/>
    </location>
</feature>
<organism evidence="8 9">
    <name type="scientific">Tilletia indica</name>
    <dbReference type="NCBI Taxonomy" id="43049"/>
    <lineage>
        <taxon>Eukaryota</taxon>
        <taxon>Fungi</taxon>
        <taxon>Dikarya</taxon>
        <taxon>Basidiomycota</taxon>
        <taxon>Ustilaginomycotina</taxon>
        <taxon>Exobasidiomycetes</taxon>
        <taxon>Tilletiales</taxon>
        <taxon>Tilletiaceae</taxon>
        <taxon>Tilletia</taxon>
    </lineage>
</organism>
<feature type="domain" description="Glycosyl transferase family 1" evidence="7">
    <location>
        <begin position="719"/>
        <end position="786"/>
    </location>
</feature>
<evidence type="ECO:0000313" key="8">
    <source>
        <dbReference type="EMBL" id="KAE8260539.1"/>
    </source>
</evidence>
<evidence type="ECO:0000256" key="5">
    <source>
        <dbReference type="SAM" id="MobiDB-lite"/>
    </source>
</evidence>
<accession>A0A177TIX8</accession>
<dbReference type="PANTHER" id="PTHR45918">
    <property type="entry name" value="ALPHA-1,3/1,6-MANNOSYLTRANSFERASE ALG2"/>
    <property type="match status" value="1"/>
</dbReference>
<keyword evidence="6" id="KW-0472">Membrane</keyword>
<dbReference type="InterPro" id="IPR001296">
    <property type="entry name" value="Glyco_trans_1"/>
</dbReference>
<dbReference type="InterPro" id="IPR027054">
    <property type="entry name" value="ALG2"/>
</dbReference>
<name>A0A177TIX8_9BASI</name>
<dbReference type="GO" id="GO:0004378">
    <property type="term" value="F:GDP-Man:Man(1)GlcNAc(2)-PP-Dol alpha-1,3-mannosyltransferase activity"/>
    <property type="evidence" value="ECO:0007669"/>
    <property type="project" value="InterPro"/>
</dbReference>
<feature type="region of interest" description="Disordered" evidence="5">
    <location>
        <begin position="105"/>
        <end position="144"/>
    </location>
</feature>
<comment type="caution">
    <text evidence="8">The sequence shown here is derived from an EMBL/GenBank/DDBJ whole genome shotgun (WGS) entry which is preliminary data.</text>
</comment>
<evidence type="ECO:0000313" key="9">
    <source>
        <dbReference type="Proteomes" id="UP000077521"/>
    </source>
</evidence>
<keyword evidence="2" id="KW-0328">Glycosyltransferase</keyword>
<evidence type="ECO:0000256" key="2">
    <source>
        <dbReference type="ARBA" id="ARBA00022676"/>
    </source>
</evidence>
<feature type="compositionally biased region" description="Polar residues" evidence="5">
    <location>
        <begin position="567"/>
        <end position="577"/>
    </location>
</feature>
<evidence type="ECO:0000259" key="7">
    <source>
        <dbReference type="Pfam" id="PF00534"/>
    </source>
</evidence>
<protein>
    <recommendedName>
        <fullName evidence="4">Asparagine-linked glycosylation protein 2</fullName>
    </recommendedName>
</protein>
<comment type="function">
    <text evidence="1">Mannosylates Man(2)GlcNAc(2)-dolichol diphosphate and Man(1)GlcNAc(2)-dolichol diphosphate to form Man(3)GlcNAc(2)-dolichol diphosphate.</text>
</comment>
<reference evidence="8" key="2">
    <citation type="journal article" date="2019" name="IMA Fungus">
        <title>Genome sequencing and comparison of five Tilletia species to identify candidate genes for the detection of regulated species infecting wheat.</title>
        <authorList>
            <person name="Nguyen H.D.T."/>
            <person name="Sultana T."/>
            <person name="Kesanakurti P."/>
            <person name="Hambleton S."/>
        </authorList>
    </citation>
    <scope>NUCLEOTIDE SEQUENCE</scope>
    <source>
        <strain evidence="8">DAOMC 236416</strain>
    </source>
</reference>
<keyword evidence="9" id="KW-1185">Reference proteome</keyword>
<dbReference type="GO" id="GO:0012505">
    <property type="term" value="C:endomembrane system"/>
    <property type="evidence" value="ECO:0007669"/>
    <property type="project" value="TreeGrafter"/>
</dbReference>
<dbReference type="EMBL" id="LWDF02000008">
    <property type="protein sequence ID" value="KAE8260539.1"/>
    <property type="molecule type" value="Genomic_DNA"/>
</dbReference>
<keyword evidence="3" id="KW-0808">Transferase</keyword>
<evidence type="ECO:0000256" key="3">
    <source>
        <dbReference type="ARBA" id="ARBA00022679"/>
    </source>
</evidence>
<feature type="region of interest" description="Disordered" evidence="5">
    <location>
        <begin position="567"/>
        <end position="638"/>
    </location>
</feature>
<feature type="compositionally biased region" description="Low complexity" evidence="5">
    <location>
        <begin position="583"/>
        <end position="596"/>
    </location>
</feature>
<feature type="compositionally biased region" description="Polar residues" evidence="5">
    <location>
        <begin position="117"/>
        <end position="135"/>
    </location>
</feature>
<dbReference type="Gene3D" id="3.40.50.2000">
    <property type="entry name" value="Glycogen Phosphorylase B"/>
    <property type="match status" value="2"/>
</dbReference>
<proteinExistence type="predicted"/>
<dbReference type="Proteomes" id="UP000077521">
    <property type="component" value="Unassembled WGS sequence"/>
</dbReference>
<gene>
    <name evidence="8" type="ORF">A4X13_0g268</name>
</gene>
<keyword evidence="6" id="KW-0812">Transmembrane</keyword>
<dbReference type="SUPFAM" id="SSF53756">
    <property type="entry name" value="UDP-Glycosyltransferase/glycogen phosphorylase"/>
    <property type="match status" value="2"/>
</dbReference>
<evidence type="ECO:0000256" key="6">
    <source>
        <dbReference type="SAM" id="Phobius"/>
    </source>
</evidence>
<feature type="transmembrane region" description="Helical" evidence="6">
    <location>
        <begin position="982"/>
        <end position="1003"/>
    </location>
</feature>
<sequence>MTVPSATSSPHACPLRSVLGSEARAECAANSALTPAQKDLLAARSLFFHVHEHPLHRIDQHQRRSNQRTSAKLFFLFILSSTLGSPPFGLLAAIIMSAHDSPADGLMPAERRASGASAETHSSGGHTERGSTSGHSLAPSHDIPQSDLRQRLAEAAKDIAEPGSNRDHIHVSAPFGEAKKKLRIGFIHPDLGIGGAERLVVDAALGLQARGHDVCIFTSHHDPKHCFEPTRDGTLKVYHMQTKIPRSLPPFHAFHLPLAILQQVSLVIQLLIALALTRFPWLEHVPLLASATSIRKSNSSASKTAPEVQAGTPPLPLQPFDLFIFDQLSVGIPLLRLGSRTRVAYYCHFPDKEIAKALDRQARADAHSITNKVTSGAKIALKTLYRIPFDLLEEVTTDAADRTMVNSYYTASYFLHSFPIITSRLTKEAKDRGQLHVQPGIGNAPKVVYPAVDTSEFTSEWVAKELKRLEDADKKAKENASAALAAPAGTLAFKEKAKITKDGSRGVLEVRKAVRDLCTSSERPTFVSINRFEAKKNIALAVASFAELIQPELEATKAAAAAARENPFSSGTNNLHSGATDLASPTASSPGGSSTPVSNPDETEERDGGRSRDSGLRIDTTNQMLSPSSSSSRSSSTASFMRFSQMNQMTRARPPARHAAGLRLVVAGGYDRRVRDNISTLGSLQAQCDKLGLRHITLSYTPQPFEPPVSPPGPEDLASAHVIFLQSAPVGCLRALLTNESTIGLVYTPAGEHFGIVPLEAAACGLPVLAVNDGGPRESVVDGGVTKAYKKSTSSGSLPTSSSGSTVRSGKRATESRPGTAKGSDQPTPRGSMTGSRPVFKIGGDVDTLSNLKPETVIDVDEDEGAAQSATLASGITLFDEGQRHKLLVTCLKRVEGEPLEQWTNAEGTGLLRNNRISEFSAGMRSLLALWLGEDESKAKTRVAAAAKRRVSEQFGLEVLSQRLEEVALHCVSMGPVHVLQIVAPFLAMIAMLVTAAVIYVLVDQKHTRLAKEAAALATAAVSSTTPLASRVRTAVSTAITSITNAATAASSQVSTTAEAAAAVVNENVQTATSSVVTAAAEAASAASSGASQAAEVVSSAVHGEL</sequence>
<feature type="transmembrane region" description="Helical" evidence="6">
    <location>
        <begin position="73"/>
        <end position="96"/>
    </location>
</feature>
<feature type="compositionally biased region" description="Low complexity" evidence="5">
    <location>
        <begin position="791"/>
        <end position="808"/>
    </location>
</feature>
<dbReference type="AlphaFoldDB" id="A0A177TIX8"/>
<dbReference type="PANTHER" id="PTHR45918:SF1">
    <property type="entry name" value="ALPHA-1,3_1,6-MANNOSYLTRANSFERASE ALG2"/>
    <property type="match status" value="1"/>
</dbReference>
<keyword evidence="6" id="KW-1133">Transmembrane helix</keyword>
<reference evidence="8" key="1">
    <citation type="submission" date="2016-04" db="EMBL/GenBank/DDBJ databases">
        <authorList>
            <person name="Nguyen H.D."/>
            <person name="Samba Siva P."/>
            <person name="Cullis J."/>
            <person name="Levesque C.A."/>
            <person name="Hambleton S."/>
        </authorList>
    </citation>
    <scope>NUCLEOTIDE SEQUENCE</scope>
    <source>
        <strain evidence="8">DAOMC 236416</strain>
    </source>
</reference>